<dbReference type="InterPro" id="IPR001958">
    <property type="entry name" value="Tet-R_TetA/multi-R_MdtG-like"/>
</dbReference>
<dbReference type="AlphaFoldDB" id="A0A100VL73"/>
<keyword evidence="4 7" id="KW-0812">Transmembrane</keyword>
<dbReference type="PANTHER" id="PTHR23504">
    <property type="entry name" value="MAJOR FACILITATOR SUPERFAMILY DOMAIN-CONTAINING PROTEIN 10"/>
    <property type="match status" value="1"/>
</dbReference>
<name>A0A100VL73_PAEAM</name>
<dbReference type="GO" id="GO:0022857">
    <property type="term" value="F:transmembrane transporter activity"/>
    <property type="evidence" value="ECO:0007669"/>
    <property type="project" value="InterPro"/>
</dbReference>
<feature type="transmembrane region" description="Helical" evidence="7">
    <location>
        <begin position="216"/>
        <end position="240"/>
    </location>
</feature>
<feature type="transmembrane region" description="Helical" evidence="7">
    <location>
        <begin position="283"/>
        <end position="300"/>
    </location>
</feature>
<feature type="transmembrane region" description="Helical" evidence="7">
    <location>
        <begin position="252"/>
        <end position="271"/>
    </location>
</feature>
<proteinExistence type="inferred from homology"/>
<dbReference type="InterPro" id="IPR005829">
    <property type="entry name" value="Sugar_transporter_CS"/>
</dbReference>
<evidence type="ECO:0000256" key="4">
    <source>
        <dbReference type="ARBA" id="ARBA00022692"/>
    </source>
</evidence>
<feature type="transmembrane region" description="Helical" evidence="7">
    <location>
        <begin position="102"/>
        <end position="124"/>
    </location>
</feature>
<dbReference type="GO" id="GO:0005886">
    <property type="term" value="C:plasma membrane"/>
    <property type="evidence" value="ECO:0007669"/>
    <property type="project" value="UniProtKB-SubCell"/>
</dbReference>
<feature type="transmembrane region" description="Helical" evidence="7">
    <location>
        <begin position="39"/>
        <end position="65"/>
    </location>
</feature>
<reference evidence="9 10" key="1">
    <citation type="journal article" date="2016" name="Genome Announc.">
        <title>Draft Genome Sequence of Paenibacillus amylolyticus Heshi-A3, Isolated from Fermented Rice Bran in a Japanese Fermented Seafood Dish.</title>
        <authorList>
            <person name="Akuzawa S."/>
            <person name="Nagaoka J."/>
            <person name="Kanekatsu M."/>
            <person name="Kubota E."/>
            <person name="Ohtake R."/>
            <person name="Suzuki T."/>
            <person name="Kanesaki Y."/>
        </authorList>
    </citation>
    <scope>NUCLEOTIDE SEQUENCE [LARGE SCALE GENOMIC DNA]</scope>
    <source>
        <strain evidence="9 10">Heshi-A3</strain>
    </source>
</reference>
<comment type="similarity">
    <text evidence="2">Belongs to the major facilitator superfamily. TCR/Tet family.</text>
</comment>
<dbReference type="Gene3D" id="1.20.1250.20">
    <property type="entry name" value="MFS general substrate transporter like domains"/>
    <property type="match status" value="1"/>
</dbReference>
<evidence type="ECO:0000313" key="10">
    <source>
        <dbReference type="Proteomes" id="UP000069697"/>
    </source>
</evidence>
<feature type="domain" description="Major facilitator superfamily (MFS) profile" evidence="8">
    <location>
        <begin position="11"/>
        <end position="392"/>
    </location>
</feature>
<protein>
    <submittedName>
        <fullName evidence="9">Major facilitator family transporter</fullName>
    </submittedName>
</protein>
<sequence>MSTLPKSIRLPLFILMLNLFIALLGQGMLIPILPEYLKLFHAGGTVAGFLVAAFGAAQFLFSPLGGQLSDRFGRKKLIMAGMFLSVVSDVIFALSTSLPLLYVARFIGGISLGLMVPANLAYVADITTPETRAKGMGYFGAAMNLGIVLGPGLGGLIAEMGIRIPYFFAAGLGLVAALLTLLLPETLPPEKRTASIRIQKGDHLGKKIWSSFKVPYFKYLILLLVMTFGLMSYETVFALFAEQKYGFDAATISIIITLGAIIGIVVQIWLLDWFVQRIGEVKLIRLSLMITPIALLLMLIKVNLVFLLFASALYFAFNSFLRPAISTLISKNAGDRQGYASGLNTTFSSLGTVFGPLIAGLLFDKNINFPYIFGAIMLLASLALTMKAFRSRKGQLYTSE</sequence>
<feature type="transmembrane region" description="Helical" evidence="7">
    <location>
        <begin position="12"/>
        <end position="33"/>
    </location>
</feature>
<dbReference type="EMBL" id="BCNV01000001">
    <property type="protein sequence ID" value="GAS81794.1"/>
    <property type="molecule type" value="Genomic_DNA"/>
</dbReference>
<dbReference type="Pfam" id="PF07690">
    <property type="entry name" value="MFS_1"/>
    <property type="match status" value="1"/>
</dbReference>
<keyword evidence="3" id="KW-0813">Transport</keyword>
<dbReference type="SUPFAM" id="SSF103473">
    <property type="entry name" value="MFS general substrate transporter"/>
    <property type="match status" value="1"/>
</dbReference>
<feature type="transmembrane region" description="Helical" evidence="7">
    <location>
        <begin position="341"/>
        <end position="363"/>
    </location>
</feature>
<organism evidence="9 10">
    <name type="scientific">Paenibacillus amylolyticus</name>
    <dbReference type="NCBI Taxonomy" id="1451"/>
    <lineage>
        <taxon>Bacteria</taxon>
        <taxon>Bacillati</taxon>
        <taxon>Bacillota</taxon>
        <taxon>Bacilli</taxon>
        <taxon>Bacillales</taxon>
        <taxon>Paenibacillaceae</taxon>
        <taxon>Paenibacillus</taxon>
    </lineage>
</organism>
<feature type="transmembrane region" description="Helical" evidence="7">
    <location>
        <begin position="77"/>
        <end position="96"/>
    </location>
</feature>
<feature type="transmembrane region" description="Helical" evidence="7">
    <location>
        <begin position="369"/>
        <end position="389"/>
    </location>
</feature>
<evidence type="ECO:0000256" key="6">
    <source>
        <dbReference type="ARBA" id="ARBA00023136"/>
    </source>
</evidence>
<dbReference type="InterPro" id="IPR036259">
    <property type="entry name" value="MFS_trans_sf"/>
</dbReference>
<dbReference type="PRINTS" id="PR01035">
    <property type="entry name" value="TCRTETA"/>
</dbReference>
<dbReference type="InterPro" id="IPR020846">
    <property type="entry name" value="MFS_dom"/>
</dbReference>
<gene>
    <name evidence="9" type="ORF">PAHA3_1868</name>
</gene>
<reference evidence="10" key="2">
    <citation type="submission" date="2016-01" db="EMBL/GenBank/DDBJ databases">
        <title>Draft Genome Sequence of Paenibacillus amylolyticus Heshi-A3 that Was Isolated from Fermented Rice Bran with Aging Salted Mackerel, Which Was Named Heshiko as Traditional Fermented Seafood in Japan.</title>
        <authorList>
            <person name="Akuzawa S."/>
            <person name="Nakagawa J."/>
            <person name="Kanekatsu T."/>
            <person name="Kubota E."/>
            <person name="Ohtake R."/>
            <person name="Suzuki T."/>
            <person name="Kanesaki Y."/>
        </authorList>
    </citation>
    <scope>NUCLEOTIDE SEQUENCE [LARGE SCALE GENOMIC DNA]</scope>
    <source>
        <strain evidence="10">Heshi-A3</strain>
    </source>
</reference>
<dbReference type="RefSeq" id="WP_062834447.1">
    <property type="nucleotide sequence ID" value="NZ_BCNV01000001.1"/>
</dbReference>
<evidence type="ECO:0000256" key="5">
    <source>
        <dbReference type="ARBA" id="ARBA00022989"/>
    </source>
</evidence>
<evidence type="ECO:0000256" key="7">
    <source>
        <dbReference type="SAM" id="Phobius"/>
    </source>
</evidence>
<comment type="subcellular location">
    <subcellularLocation>
        <location evidence="1">Cell membrane</location>
        <topology evidence="1">Multi-pass membrane protein</topology>
    </subcellularLocation>
</comment>
<dbReference type="CDD" id="cd17325">
    <property type="entry name" value="MFS_MdtG_SLC18_like"/>
    <property type="match status" value="1"/>
</dbReference>
<feature type="transmembrane region" description="Helical" evidence="7">
    <location>
        <begin position="136"/>
        <end position="158"/>
    </location>
</feature>
<evidence type="ECO:0000313" key="9">
    <source>
        <dbReference type="EMBL" id="GAS81794.1"/>
    </source>
</evidence>
<comment type="caution">
    <text evidence="9">The sequence shown here is derived from an EMBL/GenBank/DDBJ whole genome shotgun (WGS) entry which is preliminary data.</text>
</comment>
<keyword evidence="5 7" id="KW-1133">Transmembrane helix</keyword>
<dbReference type="InterPro" id="IPR011701">
    <property type="entry name" value="MFS"/>
</dbReference>
<accession>A0A100VL73</accession>
<dbReference type="PROSITE" id="PS50850">
    <property type="entry name" value="MFS"/>
    <property type="match status" value="1"/>
</dbReference>
<feature type="transmembrane region" description="Helical" evidence="7">
    <location>
        <begin position="306"/>
        <end position="329"/>
    </location>
</feature>
<feature type="transmembrane region" description="Helical" evidence="7">
    <location>
        <begin position="164"/>
        <end position="183"/>
    </location>
</feature>
<dbReference type="Proteomes" id="UP000069697">
    <property type="component" value="Unassembled WGS sequence"/>
</dbReference>
<dbReference type="PANTHER" id="PTHR23504:SF115">
    <property type="entry name" value="MULTIDRUG RESISTANCE PROTEIN 2"/>
    <property type="match status" value="1"/>
</dbReference>
<evidence type="ECO:0000256" key="2">
    <source>
        <dbReference type="ARBA" id="ARBA00007520"/>
    </source>
</evidence>
<dbReference type="PROSITE" id="PS00216">
    <property type="entry name" value="SUGAR_TRANSPORT_1"/>
    <property type="match status" value="1"/>
</dbReference>
<evidence type="ECO:0000256" key="1">
    <source>
        <dbReference type="ARBA" id="ARBA00004651"/>
    </source>
</evidence>
<evidence type="ECO:0000256" key="3">
    <source>
        <dbReference type="ARBA" id="ARBA00022448"/>
    </source>
</evidence>
<evidence type="ECO:0000259" key="8">
    <source>
        <dbReference type="PROSITE" id="PS50850"/>
    </source>
</evidence>
<keyword evidence="6 7" id="KW-0472">Membrane</keyword>